<keyword evidence="3" id="KW-1185">Reference proteome</keyword>
<organism evidence="2 3">
    <name type="scientific">Breznakibacter xylanolyticus</name>
    <dbReference type="NCBI Taxonomy" id="990"/>
    <lineage>
        <taxon>Bacteria</taxon>
        <taxon>Pseudomonadati</taxon>
        <taxon>Bacteroidota</taxon>
        <taxon>Bacteroidia</taxon>
        <taxon>Marinilabiliales</taxon>
        <taxon>Marinilabiliaceae</taxon>
        <taxon>Breznakibacter</taxon>
    </lineage>
</organism>
<dbReference type="AlphaFoldDB" id="A0A2W7NC99"/>
<dbReference type="Pfam" id="PF00717">
    <property type="entry name" value="Peptidase_S24"/>
    <property type="match status" value="1"/>
</dbReference>
<name>A0A2W7NC99_9BACT</name>
<dbReference type="InterPro" id="IPR036286">
    <property type="entry name" value="LexA/Signal_pep-like_sf"/>
</dbReference>
<dbReference type="RefSeq" id="WP_146260644.1">
    <property type="nucleotide sequence ID" value="NZ_QKZK01000007.1"/>
</dbReference>
<evidence type="ECO:0000259" key="1">
    <source>
        <dbReference type="Pfam" id="PF00717"/>
    </source>
</evidence>
<protein>
    <recommendedName>
        <fullName evidence="1">Peptidase S24/S26A/S26B/S26C domain-containing protein</fullName>
    </recommendedName>
</protein>
<evidence type="ECO:0000313" key="2">
    <source>
        <dbReference type="EMBL" id="PZX18065.1"/>
    </source>
</evidence>
<accession>A0A2W7NC99</accession>
<proteinExistence type="predicted"/>
<reference evidence="2 3" key="1">
    <citation type="submission" date="2018-06" db="EMBL/GenBank/DDBJ databases">
        <title>Genomic Encyclopedia of Archaeal and Bacterial Type Strains, Phase II (KMG-II): from individual species to whole genera.</title>
        <authorList>
            <person name="Goeker M."/>
        </authorList>
    </citation>
    <scope>NUCLEOTIDE SEQUENCE [LARGE SCALE GENOMIC DNA]</scope>
    <source>
        <strain evidence="2 3">DSM 6779</strain>
    </source>
</reference>
<gene>
    <name evidence="2" type="ORF">LX69_01101</name>
</gene>
<sequence>MERKIDRFDRYMSLNGLNDNKVTVQLGLSVGTLGKSRKEGRDLSDATIERILNFYTDIERVWLVTGVGEMLKTPTLDANVRIVDKSIEVTKAPLIGQYAYAGYLSGFADHEYLEAQPIYVASKRYSGGNYVAFEIRGDSMDDNTRRAICHGDVVLAKELKKDYWRSKLHIPKVFVIVHREEGITCKEITEHDVETGDIVCHSWNSTHRDFTLNLRDVAQLFYLKEIKRDVI</sequence>
<feature type="domain" description="Peptidase S24/S26A/S26B/S26C" evidence="1">
    <location>
        <begin position="93"/>
        <end position="214"/>
    </location>
</feature>
<dbReference type="SUPFAM" id="SSF51306">
    <property type="entry name" value="LexA/Signal peptidase"/>
    <property type="match status" value="1"/>
</dbReference>
<comment type="caution">
    <text evidence="2">The sequence shown here is derived from an EMBL/GenBank/DDBJ whole genome shotgun (WGS) entry which is preliminary data.</text>
</comment>
<dbReference type="OrthoDB" id="3831186at2"/>
<dbReference type="InterPro" id="IPR015927">
    <property type="entry name" value="Peptidase_S24_S26A/B/C"/>
</dbReference>
<dbReference type="Gene3D" id="2.10.109.10">
    <property type="entry name" value="Umud Fragment, subunit A"/>
    <property type="match status" value="1"/>
</dbReference>
<dbReference type="EMBL" id="QKZK01000007">
    <property type="protein sequence ID" value="PZX18065.1"/>
    <property type="molecule type" value="Genomic_DNA"/>
</dbReference>
<dbReference type="Proteomes" id="UP000249239">
    <property type="component" value="Unassembled WGS sequence"/>
</dbReference>
<evidence type="ECO:0000313" key="3">
    <source>
        <dbReference type="Proteomes" id="UP000249239"/>
    </source>
</evidence>